<dbReference type="AlphaFoldDB" id="A0A1G2BKC1"/>
<protein>
    <submittedName>
        <fullName evidence="2">Uncharacterized protein</fullName>
    </submittedName>
</protein>
<gene>
    <name evidence="2" type="ORF">A2927_02795</name>
</gene>
<reference evidence="2 3" key="1">
    <citation type="journal article" date="2016" name="Nat. Commun.">
        <title>Thousands of microbial genomes shed light on interconnected biogeochemical processes in an aquifer system.</title>
        <authorList>
            <person name="Anantharaman K."/>
            <person name="Brown C.T."/>
            <person name="Hug L.A."/>
            <person name="Sharon I."/>
            <person name="Castelle C.J."/>
            <person name="Probst A.J."/>
            <person name="Thomas B.C."/>
            <person name="Singh A."/>
            <person name="Wilkins M.J."/>
            <person name="Karaoz U."/>
            <person name="Brodie E.L."/>
            <person name="Williams K.H."/>
            <person name="Hubbard S.S."/>
            <person name="Banfield J.F."/>
        </authorList>
    </citation>
    <scope>NUCLEOTIDE SEQUENCE [LARGE SCALE GENOMIC DNA]</scope>
</reference>
<keyword evidence="1" id="KW-0472">Membrane</keyword>
<keyword evidence="1" id="KW-1133">Transmembrane helix</keyword>
<name>A0A1G2BKC1_9BACT</name>
<feature type="transmembrane region" description="Helical" evidence="1">
    <location>
        <begin position="33"/>
        <end position="54"/>
    </location>
</feature>
<dbReference type="Proteomes" id="UP000178849">
    <property type="component" value="Unassembled WGS sequence"/>
</dbReference>
<comment type="caution">
    <text evidence="2">The sequence shown here is derived from an EMBL/GenBank/DDBJ whole genome shotgun (WGS) entry which is preliminary data.</text>
</comment>
<evidence type="ECO:0000256" key="1">
    <source>
        <dbReference type="SAM" id="Phobius"/>
    </source>
</evidence>
<proteinExistence type="predicted"/>
<accession>A0A1G2BKC1</accession>
<keyword evidence="1" id="KW-0812">Transmembrane</keyword>
<sequence length="171" mass="18990">MSDIKRTMPVYEPAEGMQTAPAFTPPAPKKSGWGTKLLVIILIIVVVLVGLFLLSKYTSWNILNVNKGPSSSGWQAVFLSNGQVYFGKVIKETNSTVVLKDIYYLQVAQSPQPATEGQQAQQNLSLVKLGNELHGPRDEMKINRDHVLFTEDLKSDSRVVDAIVRYLEEGQ</sequence>
<evidence type="ECO:0000313" key="3">
    <source>
        <dbReference type="Proteomes" id="UP000178849"/>
    </source>
</evidence>
<organism evidence="2 3">
    <name type="scientific">Candidatus Komeilibacteria bacterium RIFCSPLOWO2_01_FULL_45_10</name>
    <dbReference type="NCBI Taxonomy" id="1798550"/>
    <lineage>
        <taxon>Bacteria</taxon>
        <taxon>Candidatus Komeiliibacteriota</taxon>
    </lineage>
</organism>
<evidence type="ECO:0000313" key="2">
    <source>
        <dbReference type="EMBL" id="OGY88740.1"/>
    </source>
</evidence>
<dbReference type="EMBL" id="MHKL01000041">
    <property type="protein sequence ID" value="OGY88740.1"/>
    <property type="molecule type" value="Genomic_DNA"/>
</dbReference>